<dbReference type="KEGG" id="snay:FZC37_00900"/>
<dbReference type="OrthoDB" id="9783091at2"/>
<dbReference type="PANTHER" id="PTHR35851">
    <property type="entry name" value="CELL DIVISION PROTEIN FTSQ"/>
    <property type="match status" value="1"/>
</dbReference>
<dbReference type="PROSITE" id="PS51779">
    <property type="entry name" value="POTRA"/>
    <property type="match status" value="1"/>
</dbReference>
<dbReference type="Gene3D" id="3.40.50.11690">
    <property type="entry name" value="Cell division protein FtsQ/DivIB"/>
    <property type="match status" value="1"/>
</dbReference>
<dbReference type="PANTHER" id="PTHR35851:SF1">
    <property type="entry name" value="CELL DIVISION PROTEIN FTSQ"/>
    <property type="match status" value="1"/>
</dbReference>
<evidence type="ECO:0000256" key="5">
    <source>
        <dbReference type="ARBA" id="ARBA00022692"/>
    </source>
</evidence>
<keyword evidence="2" id="KW-1003">Cell membrane</keyword>
<evidence type="ECO:0000256" key="4">
    <source>
        <dbReference type="ARBA" id="ARBA00022618"/>
    </source>
</evidence>
<dbReference type="InterPro" id="IPR013685">
    <property type="entry name" value="POTRA_FtsQ_type"/>
</dbReference>
<keyword evidence="8" id="KW-0131">Cell cycle</keyword>
<dbReference type="GO" id="GO:0016020">
    <property type="term" value="C:membrane"/>
    <property type="evidence" value="ECO:0007669"/>
    <property type="project" value="UniProtKB-SubCell"/>
</dbReference>
<dbReference type="InterPro" id="IPR005548">
    <property type="entry name" value="Cell_div_FtsQ/DivIB_C"/>
</dbReference>
<evidence type="ECO:0000256" key="2">
    <source>
        <dbReference type="ARBA" id="ARBA00022475"/>
    </source>
</evidence>
<evidence type="ECO:0000256" key="7">
    <source>
        <dbReference type="ARBA" id="ARBA00023136"/>
    </source>
</evidence>
<evidence type="ECO:0000256" key="6">
    <source>
        <dbReference type="ARBA" id="ARBA00022989"/>
    </source>
</evidence>
<dbReference type="InterPro" id="IPR045335">
    <property type="entry name" value="FtsQ_C_sf"/>
</dbReference>
<comment type="subcellular location">
    <subcellularLocation>
        <location evidence="1">Membrane</location>
    </subcellularLocation>
</comment>
<reference evidence="10 11" key="1">
    <citation type="submission" date="2019-08" db="EMBL/GenBank/DDBJ databases">
        <title>Highly reduced genomes of protist endosymbionts show evolutionary convergence.</title>
        <authorList>
            <person name="George E."/>
            <person name="Husnik F."/>
            <person name="Tashyreva D."/>
            <person name="Prokopchuk G."/>
            <person name="Horak A."/>
            <person name="Kwong W.K."/>
            <person name="Lukes J."/>
            <person name="Keeling P.J."/>
        </authorList>
    </citation>
    <scope>NUCLEOTIDE SEQUENCE [LARGE SCALE GENOMIC DNA]</scope>
    <source>
        <strain evidence="10">1621</strain>
    </source>
</reference>
<gene>
    <name evidence="10" type="ORF">FZC37_00900</name>
</gene>
<organism evidence="10 11">
    <name type="scientific">Candidatus Sneabacter namystus</name>
    <dbReference type="NCBI Taxonomy" id="2601646"/>
    <lineage>
        <taxon>Bacteria</taxon>
        <taxon>Pseudomonadati</taxon>
        <taxon>Pseudomonadota</taxon>
        <taxon>Alphaproteobacteria</taxon>
        <taxon>Rickettsiales</taxon>
        <taxon>Rickettsiaceae</taxon>
        <taxon>Rickettsieae</taxon>
        <taxon>Candidatus Sneabacter</taxon>
    </lineage>
</organism>
<dbReference type="InterPro" id="IPR026579">
    <property type="entry name" value="FtsQ"/>
</dbReference>
<feature type="domain" description="POTRA" evidence="9">
    <location>
        <begin position="14"/>
        <end position="82"/>
    </location>
</feature>
<dbReference type="AlphaFoldDB" id="A0A5C0UHK3"/>
<keyword evidence="6" id="KW-1133">Transmembrane helix</keyword>
<dbReference type="Gene3D" id="3.10.20.310">
    <property type="entry name" value="membrane protein fhac"/>
    <property type="match status" value="1"/>
</dbReference>
<name>A0A5C0UHK3_9RICK</name>
<evidence type="ECO:0000256" key="8">
    <source>
        <dbReference type="ARBA" id="ARBA00023306"/>
    </source>
</evidence>
<accession>A0A5C0UHK3</accession>
<dbReference type="EMBL" id="CP043312">
    <property type="protein sequence ID" value="QEK39496.1"/>
    <property type="molecule type" value="Genomic_DNA"/>
</dbReference>
<protein>
    <submittedName>
        <fullName evidence="10">FtsQ-type POTRA domain-containing protein</fullName>
    </submittedName>
</protein>
<evidence type="ECO:0000259" key="9">
    <source>
        <dbReference type="PROSITE" id="PS51779"/>
    </source>
</evidence>
<keyword evidence="5" id="KW-0812">Transmembrane</keyword>
<dbReference type="GO" id="GO:0090529">
    <property type="term" value="P:cell septum assembly"/>
    <property type="evidence" value="ECO:0007669"/>
    <property type="project" value="InterPro"/>
</dbReference>
<keyword evidence="11" id="KW-1185">Reference proteome</keyword>
<sequence length="215" mass="25524">MQKFCESFLINNGFVLRGVIVYGRNNIPIKDVKAFVEYDKEYPIFRIDLKKVLDKVSCNRWVAKCSVRRRLPDTIVIKVVERVPIAIWQYQYKHYLVDKDGRIFDIDGLTDKYGHLLHVVGKSANFYVYQLIQDMENNPTLLHEVKYAVIQGKRRWDLFIGDILVKMPEKRFDNAWRYLGQLYSEGVLNDKSIRVIDMRDENKFYVEKFNNVTLS</sequence>
<evidence type="ECO:0000313" key="11">
    <source>
        <dbReference type="Proteomes" id="UP000323844"/>
    </source>
</evidence>
<keyword evidence="4" id="KW-0132">Cell division</keyword>
<dbReference type="InterPro" id="IPR034746">
    <property type="entry name" value="POTRA"/>
</dbReference>
<evidence type="ECO:0000256" key="1">
    <source>
        <dbReference type="ARBA" id="ARBA00004370"/>
    </source>
</evidence>
<keyword evidence="7" id="KW-0472">Membrane</keyword>
<dbReference type="Pfam" id="PF08478">
    <property type="entry name" value="POTRA_1"/>
    <property type="match status" value="1"/>
</dbReference>
<dbReference type="Pfam" id="PF03799">
    <property type="entry name" value="FtsQ_DivIB_C"/>
    <property type="match status" value="1"/>
</dbReference>
<dbReference type="Proteomes" id="UP000323844">
    <property type="component" value="Chromosome"/>
</dbReference>
<proteinExistence type="predicted"/>
<dbReference type="RefSeq" id="WP_148951857.1">
    <property type="nucleotide sequence ID" value="NZ_CP043312.1"/>
</dbReference>
<keyword evidence="3" id="KW-0997">Cell inner membrane</keyword>
<evidence type="ECO:0000256" key="3">
    <source>
        <dbReference type="ARBA" id="ARBA00022519"/>
    </source>
</evidence>
<evidence type="ECO:0000313" key="10">
    <source>
        <dbReference type="EMBL" id="QEK39496.1"/>
    </source>
</evidence>